<dbReference type="SMART" id="SM00220">
    <property type="entry name" value="S_TKc"/>
    <property type="match status" value="1"/>
</dbReference>
<dbReference type="Proteomes" id="UP001470230">
    <property type="component" value="Unassembled WGS sequence"/>
</dbReference>
<dbReference type="Gene3D" id="1.10.510.10">
    <property type="entry name" value="Transferase(Phosphotransferase) domain 1"/>
    <property type="match status" value="1"/>
</dbReference>
<evidence type="ECO:0000313" key="3">
    <source>
        <dbReference type="Proteomes" id="UP001470230"/>
    </source>
</evidence>
<proteinExistence type="predicted"/>
<dbReference type="EMBL" id="JAPFFF010000021">
    <property type="protein sequence ID" value="KAK8854367.1"/>
    <property type="molecule type" value="Genomic_DNA"/>
</dbReference>
<feature type="domain" description="Protein kinase" evidence="1">
    <location>
        <begin position="96"/>
        <end position="379"/>
    </location>
</feature>
<organism evidence="2 3">
    <name type="scientific">Tritrichomonas musculus</name>
    <dbReference type="NCBI Taxonomy" id="1915356"/>
    <lineage>
        <taxon>Eukaryota</taxon>
        <taxon>Metamonada</taxon>
        <taxon>Parabasalia</taxon>
        <taxon>Tritrichomonadida</taxon>
        <taxon>Tritrichomonadidae</taxon>
        <taxon>Tritrichomonas</taxon>
    </lineage>
</organism>
<dbReference type="InterPro" id="IPR000719">
    <property type="entry name" value="Prot_kinase_dom"/>
</dbReference>
<gene>
    <name evidence="2" type="ORF">M9Y10_016927</name>
</gene>
<evidence type="ECO:0000313" key="2">
    <source>
        <dbReference type="EMBL" id="KAK8854367.1"/>
    </source>
</evidence>
<dbReference type="Gene3D" id="3.30.40.10">
    <property type="entry name" value="Zinc/RING finger domain, C3HC4 (zinc finger)"/>
    <property type="match status" value="1"/>
</dbReference>
<dbReference type="Pfam" id="PF00069">
    <property type="entry name" value="Pkinase"/>
    <property type="match status" value="1"/>
</dbReference>
<reference evidence="2 3" key="1">
    <citation type="submission" date="2024-04" db="EMBL/GenBank/DDBJ databases">
        <title>Tritrichomonas musculus Genome.</title>
        <authorList>
            <person name="Alves-Ferreira E."/>
            <person name="Grigg M."/>
            <person name="Lorenzi H."/>
            <person name="Galac M."/>
        </authorList>
    </citation>
    <scope>NUCLEOTIDE SEQUENCE [LARGE SCALE GENOMIC DNA]</scope>
    <source>
        <strain evidence="2 3">EAF2021</strain>
    </source>
</reference>
<dbReference type="InterPro" id="IPR008271">
    <property type="entry name" value="Ser/Thr_kinase_AS"/>
</dbReference>
<name>A0ABR2HYE9_9EUKA</name>
<dbReference type="PROSITE" id="PS00108">
    <property type="entry name" value="PROTEIN_KINASE_ST"/>
    <property type="match status" value="1"/>
</dbReference>
<accession>A0ABR2HYE9</accession>
<dbReference type="PANTHER" id="PTHR23257">
    <property type="entry name" value="SERINE-THREONINE PROTEIN KINASE"/>
    <property type="match status" value="1"/>
</dbReference>
<comment type="caution">
    <text evidence="2">The sequence shown here is derived from an EMBL/GenBank/DDBJ whole genome shotgun (WGS) entry which is preliminary data.</text>
</comment>
<dbReference type="Pfam" id="PF04564">
    <property type="entry name" value="U-box"/>
    <property type="match status" value="1"/>
</dbReference>
<dbReference type="SUPFAM" id="SSF56112">
    <property type="entry name" value="Protein kinase-like (PK-like)"/>
    <property type="match status" value="1"/>
</dbReference>
<dbReference type="SUPFAM" id="SSF57850">
    <property type="entry name" value="RING/U-box"/>
    <property type="match status" value="1"/>
</dbReference>
<sequence length="398" mass="46417">MNAYCTDIPGEFICPLTQQVMRVPYQMPDTFTYEKEAIEKALTNKKISPMTRVPMKFEDGQINFQLLNEIDKSRQKLRPKTTSIKVCDTELIEMLLSTKTLLGKGATSTVYRVNNCYTKKGFLCLKILSDDLFKCLTVKPPKQPKRETIWDEEEDQEQEQEEEVKFDFEIVHKLFKEYEILNNLNHPNIINVFGFYNGDQNHNPAILLEYCKFNLEKVINDVDDIYLISFIYEICSAMRFVHDHNIIHRDLKMKNILVNIKKHIKICDFGISKIMDLTTLTSMTHGIGTLAFMAPEIFNTENKYDEKVDVYSFGVVMYYILTKGLYPEFKGTGQYKSLLLPQSINELSQSIIKRCWSILPEERPSFNEILYMIVNNNFMLIDGIENQLPKLKEHLGLD</sequence>
<protein>
    <recommendedName>
        <fullName evidence="1">Protein kinase domain-containing protein</fullName>
    </recommendedName>
</protein>
<dbReference type="InterPro" id="IPR013083">
    <property type="entry name" value="Znf_RING/FYVE/PHD"/>
</dbReference>
<dbReference type="InterPro" id="IPR011009">
    <property type="entry name" value="Kinase-like_dom_sf"/>
</dbReference>
<dbReference type="SMART" id="SM00504">
    <property type="entry name" value="Ubox"/>
    <property type="match status" value="1"/>
</dbReference>
<dbReference type="InterPro" id="IPR050167">
    <property type="entry name" value="Ser_Thr_protein_kinase"/>
</dbReference>
<dbReference type="PROSITE" id="PS50011">
    <property type="entry name" value="PROTEIN_KINASE_DOM"/>
    <property type="match status" value="1"/>
</dbReference>
<evidence type="ECO:0000259" key="1">
    <source>
        <dbReference type="PROSITE" id="PS50011"/>
    </source>
</evidence>
<dbReference type="CDD" id="cd16655">
    <property type="entry name" value="RING-Ubox_WDSUB1-like"/>
    <property type="match status" value="1"/>
</dbReference>
<keyword evidence="3" id="KW-1185">Reference proteome</keyword>
<dbReference type="Gene3D" id="3.30.200.20">
    <property type="entry name" value="Phosphorylase Kinase, domain 1"/>
    <property type="match status" value="1"/>
</dbReference>
<dbReference type="InterPro" id="IPR003613">
    <property type="entry name" value="Ubox_domain"/>
</dbReference>